<feature type="transmembrane region" description="Helical" evidence="9">
    <location>
        <begin position="294"/>
        <end position="316"/>
    </location>
</feature>
<comment type="similarity">
    <text evidence="2">Belongs to the amino acid-polyamine-organocation (APC) superfamily. Spore germination protein (SGP) (TC 2.A.3.9) family.</text>
</comment>
<evidence type="ECO:0000313" key="10">
    <source>
        <dbReference type="EMBL" id="ASR45479.1"/>
    </source>
</evidence>
<dbReference type="STRING" id="172713.GCA_001705305_02818"/>
<evidence type="ECO:0000256" key="1">
    <source>
        <dbReference type="ARBA" id="ARBA00004141"/>
    </source>
</evidence>
<dbReference type="GO" id="GO:0009847">
    <property type="term" value="P:spore germination"/>
    <property type="evidence" value="ECO:0007669"/>
    <property type="project" value="InterPro"/>
</dbReference>
<evidence type="ECO:0000256" key="2">
    <source>
        <dbReference type="ARBA" id="ARBA00007998"/>
    </source>
</evidence>
<keyword evidence="6 9" id="KW-1133">Transmembrane helix</keyword>
<sequence length="390" mass="44168">MKQFTTRQIVLLSVLMEVSITLVHAPTQAADYAQQHAYWTCAIAAILICFPIWAMLKLKRRFPDQDLLQAIVSSHPMLGRMLLAVYLILFLIIFARDLRIITDLVEVVLLPMTPIVVISLIMLLTLVFMAKGGIRTIVSMTEFTVPALILTLLTMPLFFGHNIDFSAMRPFLHPDIGGVVKGSWRMLGYMADLIILPFILPGRSYNARSAWLGHLIGTVFMIIIVLLEELVIGVPILSRLFYPTYELARQLQLSDFLDRFDLFVGALTVPTLLTKIGVDLYVISLTVKRMFVHIFGGLMVWPMGLLGYVCSFMLFSNIVQIYDFSREWTVVMIAFFVVMPFVLWLLLRPKPEKDSEHHKPSGEKQDSTGQQVSTNQQESQQASRTGKANL</sequence>
<dbReference type="InterPro" id="IPR004761">
    <property type="entry name" value="Spore_GerAB"/>
</dbReference>
<dbReference type="EMBL" id="CP020028">
    <property type="protein sequence ID" value="ASR45479.1"/>
    <property type="molecule type" value="Genomic_DNA"/>
</dbReference>
<dbReference type="AlphaFoldDB" id="A0A222WGJ5"/>
<dbReference type="Pfam" id="PF03845">
    <property type="entry name" value="Spore_permease"/>
    <property type="match status" value="1"/>
</dbReference>
<evidence type="ECO:0000256" key="3">
    <source>
        <dbReference type="ARBA" id="ARBA00022448"/>
    </source>
</evidence>
<feature type="transmembrane region" description="Helical" evidence="9">
    <location>
        <begin position="212"/>
        <end position="242"/>
    </location>
</feature>
<evidence type="ECO:0000256" key="4">
    <source>
        <dbReference type="ARBA" id="ARBA00022544"/>
    </source>
</evidence>
<feature type="compositionally biased region" description="Basic and acidic residues" evidence="8">
    <location>
        <begin position="352"/>
        <end position="366"/>
    </location>
</feature>
<name>A0A222WGJ5_9BACL</name>
<keyword evidence="7 9" id="KW-0472">Membrane</keyword>
<feature type="compositionally biased region" description="Low complexity" evidence="8">
    <location>
        <begin position="370"/>
        <end position="381"/>
    </location>
</feature>
<accession>A0A222WGJ5</accession>
<evidence type="ECO:0000313" key="11">
    <source>
        <dbReference type="Proteomes" id="UP000214666"/>
    </source>
</evidence>
<feature type="transmembrane region" description="Helical" evidence="9">
    <location>
        <begin position="77"/>
        <end position="95"/>
    </location>
</feature>
<keyword evidence="4" id="KW-0309">Germination</keyword>
<reference evidence="10 11" key="1">
    <citation type="submission" date="2017-03" db="EMBL/GenBank/DDBJ databases">
        <title>Complete genome sequence of Paenibacillus Kribbensis producing bioflocculants.</title>
        <authorList>
            <person name="Lee H.-G."/>
            <person name="Oh H.-M."/>
        </authorList>
    </citation>
    <scope>NUCLEOTIDE SEQUENCE [LARGE SCALE GENOMIC DNA]</scope>
    <source>
        <strain evidence="10 11">AM49</strain>
    </source>
</reference>
<dbReference type="Proteomes" id="UP000214666">
    <property type="component" value="Chromosome"/>
</dbReference>
<dbReference type="NCBIfam" id="TIGR00912">
    <property type="entry name" value="2A0309"/>
    <property type="match status" value="1"/>
</dbReference>
<keyword evidence="5 9" id="KW-0812">Transmembrane</keyword>
<feature type="transmembrane region" description="Helical" evidence="9">
    <location>
        <begin position="107"/>
        <end position="131"/>
    </location>
</feature>
<feature type="region of interest" description="Disordered" evidence="8">
    <location>
        <begin position="352"/>
        <end position="390"/>
    </location>
</feature>
<dbReference type="KEGG" id="pkb:B4V02_01535"/>
<protein>
    <submittedName>
        <fullName evidence="10">Spore gernimation protein</fullName>
    </submittedName>
</protein>
<proteinExistence type="inferred from homology"/>
<evidence type="ECO:0000256" key="8">
    <source>
        <dbReference type="SAM" id="MobiDB-lite"/>
    </source>
</evidence>
<organism evidence="10 11">
    <name type="scientific">Paenibacillus kribbensis</name>
    <dbReference type="NCBI Taxonomy" id="172713"/>
    <lineage>
        <taxon>Bacteria</taxon>
        <taxon>Bacillati</taxon>
        <taxon>Bacillota</taxon>
        <taxon>Bacilli</taxon>
        <taxon>Bacillales</taxon>
        <taxon>Paenibacillaceae</taxon>
        <taxon>Paenibacillus</taxon>
    </lineage>
</organism>
<dbReference type="PANTHER" id="PTHR34975:SF2">
    <property type="entry name" value="SPORE GERMINATION PROTEIN A2"/>
    <property type="match status" value="1"/>
</dbReference>
<feature type="transmembrane region" description="Helical" evidence="9">
    <location>
        <begin position="328"/>
        <end position="347"/>
    </location>
</feature>
<keyword evidence="3" id="KW-0813">Transport</keyword>
<gene>
    <name evidence="10" type="ORF">B4V02_01535</name>
</gene>
<dbReference type="OrthoDB" id="2829675at2"/>
<dbReference type="PANTHER" id="PTHR34975">
    <property type="entry name" value="SPORE GERMINATION PROTEIN A2"/>
    <property type="match status" value="1"/>
</dbReference>
<dbReference type="RefSeq" id="WP_094153518.1">
    <property type="nucleotide sequence ID" value="NZ_CP020028.1"/>
</dbReference>
<evidence type="ECO:0000256" key="7">
    <source>
        <dbReference type="ARBA" id="ARBA00023136"/>
    </source>
</evidence>
<evidence type="ECO:0000256" key="6">
    <source>
        <dbReference type="ARBA" id="ARBA00022989"/>
    </source>
</evidence>
<feature type="transmembrane region" description="Helical" evidence="9">
    <location>
        <begin position="37"/>
        <end position="56"/>
    </location>
</feature>
<evidence type="ECO:0000256" key="5">
    <source>
        <dbReference type="ARBA" id="ARBA00022692"/>
    </source>
</evidence>
<feature type="transmembrane region" description="Helical" evidence="9">
    <location>
        <begin position="9"/>
        <end position="25"/>
    </location>
</feature>
<feature type="transmembrane region" description="Helical" evidence="9">
    <location>
        <begin position="183"/>
        <end position="200"/>
    </location>
</feature>
<feature type="transmembrane region" description="Helical" evidence="9">
    <location>
        <begin position="262"/>
        <end position="282"/>
    </location>
</feature>
<keyword evidence="11" id="KW-1185">Reference proteome</keyword>
<feature type="transmembrane region" description="Helical" evidence="9">
    <location>
        <begin position="143"/>
        <end position="163"/>
    </location>
</feature>
<dbReference type="GO" id="GO:0016020">
    <property type="term" value="C:membrane"/>
    <property type="evidence" value="ECO:0007669"/>
    <property type="project" value="UniProtKB-SubCell"/>
</dbReference>
<evidence type="ECO:0000256" key="9">
    <source>
        <dbReference type="SAM" id="Phobius"/>
    </source>
</evidence>
<comment type="subcellular location">
    <subcellularLocation>
        <location evidence="1">Membrane</location>
        <topology evidence="1">Multi-pass membrane protein</topology>
    </subcellularLocation>
</comment>